<evidence type="ECO:0000313" key="5">
    <source>
        <dbReference type="Proteomes" id="UP000054544"/>
    </source>
</evidence>
<dbReference type="STRING" id="1291518.A0A0D9NPY0"/>
<dbReference type="OrthoDB" id="6380398at2759"/>
<feature type="domain" description="Peptidase S1" evidence="3">
    <location>
        <begin position="60"/>
        <end position="306"/>
    </location>
</feature>
<keyword evidence="5" id="KW-1185">Reference proteome</keyword>
<evidence type="ECO:0000259" key="3">
    <source>
        <dbReference type="PROSITE" id="PS50240"/>
    </source>
</evidence>
<dbReference type="InterPro" id="IPR050430">
    <property type="entry name" value="Peptidase_S1"/>
</dbReference>
<dbReference type="InterPro" id="IPR001254">
    <property type="entry name" value="Trypsin_dom"/>
</dbReference>
<protein>
    <recommendedName>
        <fullName evidence="3">Peptidase S1 domain-containing protein</fullName>
    </recommendedName>
</protein>
<keyword evidence="1" id="KW-1015">Disulfide bond</keyword>
<dbReference type="EMBL" id="KE384748">
    <property type="protein sequence ID" value="KJK75961.1"/>
    <property type="molecule type" value="Genomic_DNA"/>
</dbReference>
<dbReference type="PANTHER" id="PTHR24276:SF98">
    <property type="entry name" value="FI18310P1-RELATED"/>
    <property type="match status" value="1"/>
</dbReference>
<dbReference type="AlphaFoldDB" id="A0A0D9NPY0"/>
<dbReference type="Pfam" id="PF00089">
    <property type="entry name" value="Trypsin"/>
    <property type="match status" value="1"/>
</dbReference>
<dbReference type="Gene3D" id="2.40.10.10">
    <property type="entry name" value="Trypsin-like serine proteases"/>
    <property type="match status" value="1"/>
</dbReference>
<dbReference type="Proteomes" id="UP000054544">
    <property type="component" value="Unassembled WGS sequence"/>
</dbReference>
<accession>A0A0D9NPY0</accession>
<evidence type="ECO:0000256" key="1">
    <source>
        <dbReference type="ARBA" id="ARBA00023157"/>
    </source>
</evidence>
<name>A0A0D9NPY0_METAN</name>
<evidence type="ECO:0000256" key="2">
    <source>
        <dbReference type="SAM" id="MobiDB-lite"/>
    </source>
</evidence>
<proteinExistence type="predicted"/>
<dbReference type="InterPro" id="IPR009003">
    <property type="entry name" value="Peptidase_S1_PA"/>
</dbReference>
<dbReference type="GO" id="GO:0004252">
    <property type="term" value="F:serine-type endopeptidase activity"/>
    <property type="evidence" value="ECO:0007669"/>
    <property type="project" value="InterPro"/>
</dbReference>
<reference evidence="5" key="1">
    <citation type="journal article" date="2014" name="BMC Genomics">
        <title>The genome sequence of the biocontrol fungus Metarhizium anisopliae and comparative genomics of Metarhizium species.</title>
        <authorList>
            <person name="Pattemore J.A."/>
            <person name="Hane J.K."/>
            <person name="Williams A.H."/>
            <person name="Wilson B.A."/>
            <person name="Stodart B.J."/>
            <person name="Ash G.J."/>
        </authorList>
    </citation>
    <scope>NUCLEOTIDE SEQUENCE [LARGE SCALE GENOMIC DNA]</scope>
    <source>
        <strain evidence="5">BRIP 53293</strain>
    </source>
</reference>
<organism evidence="4 5">
    <name type="scientific">Metarhizium anisopliae BRIP 53293</name>
    <dbReference type="NCBI Taxonomy" id="1291518"/>
    <lineage>
        <taxon>Eukaryota</taxon>
        <taxon>Fungi</taxon>
        <taxon>Dikarya</taxon>
        <taxon>Ascomycota</taxon>
        <taxon>Pezizomycotina</taxon>
        <taxon>Sordariomycetes</taxon>
        <taxon>Hypocreomycetidae</taxon>
        <taxon>Hypocreales</taxon>
        <taxon>Clavicipitaceae</taxon>
        <taxon>Metarhizium</taxon>
    </lineage>
</organism>
<dbReference type="InterPro" id="IPR043504">
    <property type="entry name" value="Peptidase_S1_PA_chymotrypsin"/>
</dbReference>
<dbReference type="SUPFAM" id="SSF50494">
    <property type="entry name" value="Trypsin-like serine proteases"/>
    <property type="match status" value="1"/>
</dbReference>
<dbReference type="SMART" id="SM00020">
    <property type="entry name" value="Tryp_SPc"/>
    <property type="match status" value="1"/>
</dbReference>
<feature type="region of interest" description="Disordered" evidence="2">
    <location>
        <begin position="1"/>
        <end position="21"/>
    </location>
</feature>
<dbReference type="PANTHER" id="PTHR24276">
    <property type="entry name" value="POLYSERASE-RELATED"/>
    <property type="match status" value="1"/>
</dbReference>
<evidence type="ECO:0000313" key="4">
    <source>
        <dbReference type="EMBL" id="KJK75961.1"/>
    </source>
</evidence>
<sequence>MCPPVFTHPRGPKYTDGGPKSDAAHVCAQNTDVQANMIKFTLPTALGLLSALAPWPSTAINGGQIVTYGTFPYIVSMHRQHTQVGQAVPVAPGRTRDRDRCTGVLITKNLVLTAAICIPSQRIGQTMVTLNATVQRRPKKYGNVVQLKDYFFPHEYLKGDGEYDIAIFEVQDTHNVTQFAKLPSRGQVPREGELAMILGAGMVLWFPIPDVPVKNLTVPVISLESCRARMADVQIVGTDKFCTRQCYDSDYYGLCEGDWGGPVLINDTVVGVIAESPTCTKRYRPCFPGVMTLVAEHLTFIEQMMSIYADSFINDGHLWTKRPFSKTEGDLRW</sequence>
<dbReference type="GO" id="GO:0006508">
    <property type="term" value="P:proteolysis"/>
    <property type="evidence" value="ECO:0007669"/>
    <property type="project" value="InterPro"/>
</dbReference>
<gene>
    <name evidence="4" type="ORF">H634G_08717</name>
</gene>
<dbReference type="PROSITE" id="PS50240">
    <property type="entry name" value="TRYPSIN_DOM"/>
    <property type="match status" value="1"/>
</dbReference>